<evidence type="ECO:0000259" key="10">
    <source>
        <dbReference type="PROSITE" id="PS51011"/>
    </source>
</evidence>
<organism evidence="12 13">
    <name type="scientific">Metschnikowia bicuspidata var. bicuspidata NRRL YB-4993</name>
    <dbReference type="NCBI Taxonomy" id="869754"/>
    <lineage>
        <taxon>Eukaryota</taxon>
        <taxon>Fungi</taxon>
        <taxon>Dikarya</taxon>
        <taxon>Ascomycota</taxon>
        <taxon>Saccharomycotina</taxon>
        <taxon>Pichiomycetes</taxon>
        <taxon>Metschnikowiaceae</taxon>
        <taxon>Metschnikowia</taxon>
    </lineage>
</organism>
<dbReference type="CDD" id="cd16100">
    <property type="entry name" value="ARID"/>
    <property type="match status" value="1"/>
</dbReference>
<feature type="region of interest" description="Disordered" evidence="8">
    <location>
        <begin position="1"/>
        <end position="63"/>
    </location>
</feature>
<dbReference type="GO" id="GO:0005634">
    <property type="term" value="C:nucleus"/>
    <property type="evidence" value="ECO:0007669"/>
    <property type="project" value="UniProtKB-SubCell"/>
</dbReference>
<dbReference type="InterPro" id="IPR019786">
    <property type="entry name" value="Zinc_finger_PHD-type_CS"/>
</dbReference>
<feature type="domain" description="PHD-type" evidence="9">
    <location>
        <begin position="1435"/>
        <end position="1484"/>
    </location>
</feature>
<evidence type="ECO:0000256" key="1">
    <source>
        <dbReference type="ARBA" id="ARBA00004123"/>
    </source>
</evidence>
<evidence type="ECO:0000256" key="7">
    <source>
        <dbReference type="PROSITE-ProRule" id="PRU00146"/>
    </source>
</evidence>
<keyword evidence="6" id="KW-0539">Nucleus</keyword>
<dbReference type="GO" id="GO:0008270">
    <property type="term" value="F:zinc ion binding"/>
    <property type="evidence" value="ECO:0007669"/>
    <property type="project" value="UniProtKB-KW"/>
</dbReference>
<evidence type="ECO:0000313" key="12">
    <source>
        <dbReference type="EMBL" id="OBA21101.1"/>
    </source>
</evidence>
<keyword evidence="2" id="KW-0479">Metal-binding</keyword>
<feature type="domain" description="ARID" evidence="10">
    <location>
        <begin position="180"/>
        <end position="287"/>
    </location>
</feature>
<dbReference type="GO" id="GO:0006355">
    <property type="term" value="P:regulation of DNA-templated transcription"/>
    <property type="evidence" value="ECO:0007669"/>
    <property type="project" value="TreeGrafter"/>
</dbReference>
<dbReference type="PROSITE" id="PS51184">
    <property type="entry name" value="JMJC"/>
    <property type="match status" value="1"/>
</dbReference>
<feature type="compositionally biased region" description="Low complexity" evidence="8">
    <location>
        <begin position="21"/>
        <end position="35"/>
    </location>
</feature>
<dbReference type="PANTHER" id="PTHR10694:SF33">
    <property type="entry name" value="LYSINE-SPECIFIC DEMETHYLASE 5"/>
    <property type="match status" value="1"/>
</dbReference>
<keyword evidence="3 7" id="KW-0863">Zinc-finger</keyword>
<evidence type="ECO:0000256" key="3">
    <source>
        <dbReference type="ARBA" id="ARBA00022771"/>
    </source>
</evidence>
<sequence>MARDSGAAFPSSARFVPPGPGAAAAPSAETPGASSPRPPPSAGTATNTAPRPPGAAPPPAKAIHVASANSSAAYLPIAAPAARTKRETADEVFAKLQRFGAAPRAHGPGGAQIPSFELGALAHKDPVLLAEALAAQGRRHGAVKIRMPAAALAERAGRLGPDAVTFRANRLVNNAPENELQPRLRFYHELLQLHTAGSRDAGGQDSGRARLPAVLAKLPMMDKRPLDLFDFFRLVLRKGGYAAVIQRKLWAQVGRELGYKGKITSSLSSLLKLSYAKLLYPLEVRLKTAALDLTGDGAGGHGLDATATADSGTATSSTADFSPDITSTADSGTAASGTATATSADSGTHTTSPQHLAHPVEPAKRRKLNSRAPLVLGLAAEFRRSVRLKAAKGYLVNEPHLVDVKTPLVISARDAALPKPDVLVSPIGAPAQINNYLKWLACFLPVMQDASRLELSSKMATTYSLRQFIERDALFQDFLLRKYGPALAGPPGAAKPGAKPLVLPCALEAVFWQYLADSPPEFRRLENCPKLPGHLAEGGVNYMGADFASHKAQVYAGSNVLAACGSAADAPSDTYDKSVSLQGLSRDYFAHTSRAMASTLSPFETANIPFLPDSLLGALSALDLASSDLVNPSLNIGMTFSTENWRCEDHFTQLSSFHFFGKSKRWYFIPELEFDKFELLLAETVASQNKENPRVNKNYSTSCWNVDSLSELVTADDDATNTQYEFLYNSLENIVSPYPETRMPHHDPVFERLIALKRKTLFLNQEYLITPDMLEERGIRYTTTLQQPGELIYKYPKTYSATISLGFNVSEEINFASKLWLDYSLEGEKWLQKQGILPSMLTFKLLINFAQILESANGNNHHFSPGVHSKVLEKFAEMLDTELALRNSVRQAVKIKEVTIEERNMPEADVVTDDDFLSAVPSKIVIHSKGSSLSFAISLATFTEYLADEGSLRISENLTFAELLKHPKYQFELQIFYSDERLRSLHRSLKGFSVDFESWMAKYDEMMDSEDDMVLKNYKALLHDGQKIYSALSGAGNAFETFCLGKSTNPEIQTQIKRIEVFKKQIENLRDFVEESSAFVEQCQAILSLKHQQRIRNGETESVDPCEDENPESLQLLVELTNKIPYLNFHAPEFELILEYKNEIQNFDKACRSLIELGSAAISEMNDMINLGTSFGIQIPSLKFLIRLKRRLQWIDTHKVIISGGDPFSGKKDIFSLPDLERFRDLGMKVLSSKEVHNLKMIDQYLKDGREYDDSIKTYLSQNKRLNDVDIAVLESKLVEMEEKSKWNGKDRLFVELSTYQKLVELKAEEKYVIFLREFSFKIHSLYDTRQTLLELVNCPFDYDDSHVKVKVDQCEEWLKKAGKLFAPIKILQRHARAHTALKNVCNAALAEKIKLLSEKTQTALSDENTDVFKNSSPYLYVYDIQDDLEEQGPIRYCLCRDYEEGTMIECDVCHEWFHVTCVKRISEIGNEDDRYICPCCLLLALYQTTSKQSEFPDKLDELIIFALLKEGEALQVQPMTELNLLRELWAVVEEARDLLSRPATRVKIVNHGSLYLIFLLRKFIGSPIVMNSIIEHLMNLLR</sequence>
<dbReference type="Gene3D" id="3.30.40.10">
    <property type="entry name" value="Zinc/RING finger domain, C3HC4 (zinc finger)"/>
    <property type="match status" value="1"/>
</dbReference>
<dbReference type="InterPro" id="IPR019787">
    <property type="entry name" value="Znf_PHD-finger"/>
</dbReference>
<dbReference type="SUPFAM" id="SSF57903">
    <property type="entry name" value="FYVE/PHD zinc finger"/>
    <property type="match status" value="1"/>
</dbReference>
<keyword evidence="5" id="KW-0408">Iron</keyword>
<protein>
    <submittedName>
        <fullName evidence="12">PLU-1-domain-containing protein</fullName>
    </submittedName>
</protein>
<reference evidence="12 13" key="1">
    <citation type="submission" date="2016-05" db="EMBL/GenBank/DDBJ databases">
        <title>Comparative genomics of biotechnologically important yeasts.</title>
        <authorList>
            <consortium name="DOE Joint Genome Institute"/>
            <person name="Riley R."/>
            <person name="Haridas S."/>
            <person name="Wolfe K.H."/>
            <person name="Lopes M.R."/>
            <person name="Hittinger C.T."/>
            <person name="Goker M."/>
            <person name="Salamov A."/>
            <person name="Wisecaver J."/>
            <person name="Long T.M."/>
            <person name="Aerts A.L."/>
            <person name="Barry K."/>
            <person name="Choi C."/>
            <person name="Clum A."/>
            <person name="Coughlan A.Y."/>
            <person name="Deshpande S."/>
            <person name="Douglass A.P."/>
            <person name="Hanson S.J."/>
            <person name="Klenk H.-P."/>
            <person name="LaButti K."/>
            <person name="Lapidus A."/>
            <person name="Lindquist E."/>
            <person name="Lipzen A."/>
            <person name="Meier-kolthoff J.P."/>
            <person name="Ohm R.A."/>
            <person name="Otillar R.P."/>
            <person name="Pangilinan J."/>
            <person name="Peng Y."/>
            <person name="Rokas A."/>
            <person name="Rosa C.A."/>
            <person name="Scheuner C."/>
            <person name="Sibirny A.A."/>
            <person name="Slot J.C."/>
            <person name="Stielow J.B."/>
            <person name="Sun H."/>
            <person name="Kurtzman C.P."/>
            <person name="Blackwell M."/>
            <person name="Grigoriev I.V."/>
            <person name="Jeffries T.W."/>
        </authorList>
    </citation>
    <scope>NUCLEOTIDE SEQUENCE [LARGE SCALE GENOMIC DNA]</scope>
    <source>
        <strain evidence="12 13">NRRL YB-4993</strain>
    </source>
</reference>
<dbReference type="Gene3D" id="2.60.120.650">
    <property type="entry name" value="Cupin"/>
    <property type="match status" value="1"/>
</dbReference>
<feature type="region of interest" description="Disordered" evidence="8">
    <location>
        <begin position="308"/>
        <end position="364"/>
    </location>
</feature>
<dbReference type="Gene3D" id="1.10.150.60">
    <property type="entry name" value="ARID DNA-binding domain"/>
    <property type="match status" value="1"/>
</dbReference>
<dbReference type="RefSeq" id="XP_018711611.1">
    <property type="nucleotide sequence ID" value="XM_018857451.1"/>
</dbReference>
<dbReference type="GO" id="GO:0003677">
    <property type="term" value="F:DNA binding"/>
    <property type="evidence" value="ECO:0007669"/>
    <property type="project" value="InterPro"/>
</dbReference>
<evidence type="ECO:0000259" key="9">
    <source>
        <dbReference type="PROSITE" id="PS50016"/>
    </source>
</evidence>
<dbReference type="Pfam" id="PF02373">
    <property type="entry name" value="JmjC"/>
    <property type="match status" value="2"/>
</dbReference>
<dbReference type="SUPFAM" id="SSF46774">
    <property type="entry name" value="ARID-like"/>
    <property type="match status" value="1"/>
</dbReference>
<evidence type="ECO:0000256" key="2">
    <source>
        <dbReference type="ARBA" id="ARBA00022723"/>
    </source>
</evidence>
<dbReference type="InterPro" id="IPR013083">
    <property type="entry name" value="Znf_RING/FYVE/PHD"/>
</dbReference>
<dbReference type="CDD" id="cd15518">
    <property type="entry name" value="PHD_Ecm5p_Lid2p_like"/>
    <property type="match status" value="1"/>
</dbReference>
<dbReference type="SUPFAM" id="SSF51197">
    <property type="entry name" value="Clavaminate synthase-like"/>
    <property type="match status" value="1"/>
</dbReference>
<evidence type="ECO:0000256" key="8">
    <source>
        <dbReference type="SAM" id="MobiDB-lite"/>
    </source>
</evidence>
<feature type="compositionally biased region" description="Low complexity" evidence="8">
    <location>
        <begin position="308"/>
        <end position="352"/>
    </location>
</feature>
<keyword evidence="4" id="KW-0862">Zinc</keyword>
<evidence type="ECO:0000256" key="5">
    <source>
        <dbReference type="ARBA" id="ARBA00023004"/>
    </source>
</evidence>
<dbReference type="EMBL" id="LXTC01000003">
    <property type="protein sequence ID" value="OBA21101.1"/>
    <property type="molecule type" value="Genomic_DNA"/>
</dbReference>
<comment type="subcellular location">
    <subcellularLocation>
        <location evidence="1">Nucleus</location>
    </subcellularLocation>
</comment>
<dbReference type="Proteomes" id="UP000092555">
    <property type="component" value="Unassembled WGS sequence"/>
</dbReference>
<dbReference type="Pfam" id="PF08429">
    <property type="entry name" value="PLU-1"/>
    <property type="match status" value="1"/>
</dbReference>
<dbReference type="InterPro" id="IPR001606">
    <property type="entry name" value="ARID_dom"/>
</dbReference>
<dbReference type="InterPro" id="IPR001965">
    <property type="entry name" value="Znf_PHD"/>
</dbReference>
<name>A0A1A0HAQ8_9ASCO</name>
<accession>A0A1A0HAQ8</accession>
<dbReference type="OrthoDB" id="1678912at2759"/>
<dbReference type="PROSITE" id="PS01359">
    <property type="entry name" value="ZF_PHD_1"/>
    <property type="match status" value="1"/>
</dbReference>
<dbReference type="STRING" id="869754.A0A1A0HAQ8"/>
<evidence type="ECO:0000256" key="6">
    <source>
        <dbReference type="ARBA" id="ARBA00023242"/>
    </source>
</evidence>
<dbReference type="SMART" id="SM00558">
    <property type="entry name" value="JmjC"/>
    <property type="match status" value="1"/>
</dbReference>
<evidence type="ECO:0000313" key="13">
    <source>
        <dbReference type="Proteomes" id="UP000092555"/>
    </source>
</evidence>
<dbReference type="Pfam" id="PF01388">
    <property type="entry name" value="ARID"/>
    <property type="match status" value="1"/>
</dbReference>
<dbReference type="GO" id="GO:0034647">
    <property type="term" value="F:histone H3K4me/H3K4me2/H3K4me3 demethylase activity"/>
    <property type="evidence" value="ECO:0007669"/>
    <property type="project" value="TreeGrafter"/>
</dbReference>
<comment type="caution">
    <text evidence="12">The sequence shown here is derived from an EMBL/GenBank/DDBJ whole genome shotgun (WGS) entry which is preliminary data.</text>
</comment>
<dbReference type="GeneID" id="30030427"/>
<dbReference type="InterPro" id="IPR011011">
    <property type="entry name" value="Znf_FYVE_PHD"/>
</dbReference>
<feature type="domain" description="JmjC" evidence="11">
    <location>
        <begin position="597"/>
        <end position="832"/>
    </location>
</feature>
<dbReference type="PROSITE" id="PS51011">
    <property type="entry name" value="ARID"/>
    <property type="match status" value="1"/>
</dbReference>
<dbReference type="GO" id="GO:0000785">
    <property type="term" value="C:chromatin"/>
    <property type="evidence" value="ECO:0007669"/>
    <property type="project" value="TreeGrafter"/>
</dbReference>
<dbReference type="PROSITE" id="PS50016">
    <property type="entry name" value="ZF_PHD_2"/>
    <property type="match status" value="1"/>
</dbReference>
<dbReference type="SMART" id="SM00249">
    <property type="entry name" value="PHD"/>
    <property type="match status" value="1"/>
</dbReference>
<feature type="non-terminal residue" evidence="12">
    <location>
        <position position="1583"/>
    </location>
</feature>
<feature type="compositionally biased region" description="Pro residues" evidence="8">
    <location>
        <begin position="50"/>
        <end position="60"/>
    </location>
</feature>
<dbReference type="InterPro" id="IPR036431">
    <property type="entry name" value="ARID_dom_sf"/>
</dbReference>
<dbReference type="SMART" id="SM00501">
    <property type="entry name" value="BRIGHT"/>
    <property type="match status" value="1"/>
</dbReference>
<dbReference type="PANTHER" id="PTHR10694">
    <property type="entry name" value="LYSINE-SPECIFIC DEMETHYLASE"/>
    <property type="match status" value="1"/>
</dbReference>
<dbReference type="SMART" id="SM01014">
    <property type="entry name" value="ARID"/>
    <property type="match status" value="1"/>
</dbReference>
<dbReference type="InterPro" id="IPR003347">
    <property type="entry name" value="JmjC_dom"/>
</dbReference>
<proteinExistence type="predicted"/>
<keyword evidence="13" id="KW-1185">Reference proteome</keyword>
<gene>
    <name evidence="12" type="ORF">METBIDRAFT_41783</name>
</gene>
<evidence type="ECO:0000256" key="4">
    <source>
        <dbReference type="ARBA" id="ARBA00022833"/>
    </source>
</evidence>
<dbReference type="InterPro" id="IPR013637">
    <property type="entry name" value="Lys_sp_deMease-like_dom"/>
</dbReference>
<evidence type="ECO:0000259" key="11">
    <source>
        <dbReference type="PROSITE" id="PS51184"/>
    </source>
</evidence>